<comment type="caution">
    <text evidence="1">The sequence shown here is derived from an EMBL/GenBank/DDBJ whole genome shotgun (WGS) entry which is preliminary data.</text>
</comment>
<gene>
    <name evidence="1" type="ORF">HJG59_006648</name>
</gene>
<dbReference type="AlphaFoldDB" id="A0A7J8EE08"/>
<proteinExistence type="predicted"/>
<keyword evidence="1" id="KW-0966">Cell projection</keyword>
<dbReference type="EMBL" id="JACASF010000014">
    <property type="protein sequence ID" value="KAF6433600.1"/>
    <property type="molecule type" value="Genomic_DNA"/>
</dbReference>
<keyword evidence="2" id="KW-1185">Reference proteome</keyword>
<accession>A0A7J8EE08</accession>
<name>A0A7J8EE08_MOLMO</name>
<protein>
    <submittedName>
        <fullName evidence="1">Intraflagellar transport 74</fullName>
    </submittedName>
</protein>
<reference evidence="1 2" key="1">
    <citation type="journal article" date="2020" name="Nature">
        <title>Six reference-quality genomes reveal evolution of bat adaptations.</title>
        <authorList>
            <person name="Jebb D."/>
            <person name="Huang Z."/>
            <person name="Pippel M."/>
            <person name="Hughes G.M."/>
            <person name="Lavrichenko K."/>
            <person name="Devanna P."/>
            <person name="Winkler S."/>
            <person name="Jermiin L.S."/>
            <person name="Skirmuntt E.C."/>
            <person name="Katzourakis A."/>
            <person name="Burkitt-Gray L."/>
            <person name="Ray D.A."/>
            <person name="Sullivan K.A.M."/>
            <person name="Roscito J.G."/>
            <person name="Kirilenko B.M."/>
            <person name="Davalos L.M."/>
            <person name="Corthals A.P."/>
            <person name="Power M.L."/>
            <person name="Jones G."/>
            <person name="Ransome R.D."/>
            <person name="Dechmann D.K.N."/>
            <person name="Locatelli A.G."/>
            <person name="Puechmaille S.J."/>
            <person name="Fedrigo O."/>
            <person name="Jarvis E.D."/>
            <person name="Hiller M."/>
            <person name="Vernes S.C."/>
            <person name="Myers E.W."/>
            <person name="Teeling E.C."/>
        </authorList>
    </citation>
    <scope>NUCLEOTIDE SEQUENCE [LARGE SCALE GENOMIC DNA]</scope>
    <source>
        <strain evidence="1">MMolMol1</strain>
        <tissue evidence="1">Muscle</tissue>
    </source>
</reference>
<keyword evidence="1" id="KW-0969">Cilium</keyword>
<sequence length="41" mass="5231">MKNLTSWSPIEIKWLQKTKAWDRQWKREKDYLSRLKKIIRK</sequence>
<evidence type="ECO:0000313" key="1">
    <source>
        <dbReference type="EMBL" id="KAF6433600.1"/>
    </source>
</evidence>
<dbReference type="Proteomes" id="UP000550707">
    <property type="component" value="Unassembled WGS sequence"/>
</dbReference>
<evidence type="ECO:0000313" key="2">
    <source>
        <dbReference type="Proteomes" id="UP000550707"/>
    </source>
</evidence>
<keyword evidence="1" id="KW-0282">Flagellum</keyword>
<organism evidence="1 2">
    <name type="scientific">Molossus molossus</name>
    <name type="common">Pallas' mastiff bat</name>
    <name type="synonym">Vespertilio molossus</name>
    <dbReference type="NCBI Taxonomy" id="27622"/>
    <lineage>
        <taxon>Eukaryota</taxon>
        <taxon>Metazoa</taxon>
        <taxon>Chordata</taxon>
        <taxon>Craniata</taxon>
        <taxon>Vertebrata</taxon>
        <taxon>Euteleostomi</taxon>
        <taxon>Mammalia</taxon>
        <taxon>Eutheria</taxon>
        <taxon>Laurasiatheria</taxon>
        <taxon>Chiroptera</taxon>
        <taxon>Yangochiroptera</taxon>
        <taxon>Molossidae</taxon>
        <taxon>Molossus</taxon>
    </lineage>
</organism>